<feature type="transmembrane region" description="Helical" evidence="8">
    <location>
        <begin position="173"/>
        <end position="194"/>
    </location>
</feature>
<keyword evidence="3" id="KW-0328">Glycosyltransferase</keyword>
<dbReference type="InterPro" id="IPR050297">
    <property type="entry name" value="LipidA_mod_glycosyltrf_83"/>
</dbReference>
<evidence type="ECO:0000256" key="8">
    <source>
        <dbReference type="SAM" id="Phobius"/>
    </source>
</evidence>
<evidence type="ECO:0000256" key="3">
    <source>
        <dbReference type="ARBA" id="ARBA00022676"/>
    </source>
</evidence>
<feature type="transmembrane region" description="Helical" evidence="8">
    <location>
        <begin position="230"/>
        <end position="249"/>
    </location>
</feature>
<feature type="transmembrane region" description="Helical" evidence="8">
    <location>
        <begin position="357"/>
        <end position="377"/>
    </location>
</feature>
<evidence type="ECO:0000256" key="1">
    <source>
        <dbReference type="ARBA" id="ARBA00004651"/>
    </source>
</evidence>
<feature type="transmembrane region" description="Helical" evidence="8">
    <location>
        <begin position="20"/>
        <end position="36"/>
    </location>
</feature>
<keyword evidence="4" id="KW-0808">Transferase</keyword>
<feature type="transmembrane region" description="Helical" evidence="8">
    <location>
        <begin position="141"/>
        <end position="161"/>
    </location>
</feature>
<dbReference type="GO" id="GO:0005886">
    <property type="term" value="C:plasma membrane"/>
    <property type="evidence" value="ECO:0007669"/>
    <property type="project" value="UniProtKB-SubCell"/>
</dbReference>
<protein>
    <recommendedName>
        <fullName evidence="11">Glycosyltransferase RgtA/B/C/D-like domain-containing protein</fullName>
    </recommendedName>
</protein>
<reference evidence="9 10" key="1">
    <citation type="journal article" date="2015" name="Nature">
        <title>rRNA introns, odd ribosomes, and small enigmatic genomes across a large radiation of phyla.</title>
        <authorList>
            <person name="Brown C.T."/>
            <person name="Hug L.A."/>
            <person name="Thomas B.C."/>
            <person name="Sharon I."/>
            <person name="Castelle C.J."/>
            <person name="Singh A."/>
            <person name="Wilkins M.J."/>
            <person name="Williams K.H."/>
            <person name="Banfield J.F."/>
        </authorList>
    </citation>
    <scope>NUCLEOTIDE SEQUENCE [LARGE SCALE GENOMIC DNA]</scope>
</reference>
<dbReference type="EMBL" id="LBZM01000001">
    <property type="protein sequence ID" value="KKR72866.1"/>
    <property type="molecule type" value="Genomic_DNA"/>
</dbReference>
<dbReference type="GO" id="GO:0009103">
    <property type="term" value="P:lipopolysaccharide biosynthetic process"/>
    <property type="evidence" value="ECO:0007669"/>
    <property type="project" value="UniProtKB-ARBA"/>
</dbReference>
<gene>
    <name evidence="9" type="ORF">UU14_C0001G0008</name>
</gene>
<feature type="transmembrane region" description="Helical" evidence="8">
    <location>
        <begin position="420"/>
        <end position="441"/>
    </location>
</feature>
<evidence type="ECO:0000256" key="7">
    <source>
        <dbReference type="ARBA" id="ARBA00023136"/>
    </source>
</evidence>
<accession>A0A0G0TDH2</accession>
<keyword evidence="6 8" id="KW-1133">Transmembrane helix</keyword>
<dbReference type="GO" id="GO:0016763">
    <property type="term" value="F:pentosyltransferase activity"/>
    <property type="evidence" value="ECO:0007669"/>
    <property type="project" value="TreeGrafter"/>
</dbReference>
<feature type="transmembrane region" description="Helical" evidence="8">
    <location>
        <begin position="104"/>
        <end position="121"/>
    </location>
</feature>
<evidence type="ECO:0000313" key="10">
    <source>
        <dbReference type="Proteomes" id="UP000034664"/>
    </source>
</evidence>
<dbReference type="AlphaFoldDB" id="A0A0G0TDH2"/>
<evidence type="ECO:0000256" key="4">
    <source>
        <dbReference type="ARBA" id="ARBA00022679"/>
    </source>
</evidence>
<keyword evidence="5 8" id="KW-0812">Transmembrane</keyword>
<comment type="caution">
    <text evidence="9">The sequence shown here is derived from an EMBL/GenBank/DDBJ whole genome shotgun (WGS) entry which is preliminary data.</text>
</comment>
<evidence type="ECO:0000256" key="2">
    <source>
        <dbReference type="ARBA" id="ARBA00022475"/>
    </source>
</evidence>
<feature type="transmembrane region" description="Helical" evidence="8">
    <location>
        <begin position="389"/>
        <end position="408"/>
    </location>
</feature>
<keyword evidence="2" id="KW-1003">Cell membrane</keyword>
<dbReference type="Proteomes" id="UP000034664">
    <property type="component" value="Unassembled WGS sequence"/>
</dbReference>
<proteinExistence type="predicted"/>
<comment type="subcellular location">
    <subcellularLocation>
        <location evidence="1">Cell membrane</location>
        <topology evidence="1">Multi-pass membrane protein</topology>
    </subcellularLocation>
</comment>
<evidence type="ECO:0008006" key="11">
    <source>
        <dbReference type="Google" id="ProtNLM"/>
    </source>
</evidence>
<sequence>MKEHRPSLLLMEIRNMRHAFLFIIVVLALFLRLWQLDSVPPAPSLDEVSIGWNAYSIMKTGSDEYGTPFPLLLRAYDDWRPILYVYLVMPFVWLFGLTAVSVRLPSVILSVLSVVATYFLVKELLRDKMDKKEKVDRKEITNYIALLAAGFVAISPWHIYISRLGHEVNAGTAFLIFALLFFFRKSYILASLFFSLSFMSYQSEKIIVPLVVISLALLFYKEMLQRKKQVILAVILGMVITIPFLFVSFQPDALIRFKGTNILSANEQEFIDHAIKRKEAIEQGDLMGIIRHNRRIVSVEIIAQQYFSHFNPNWLFINRGHEAHKVPHMGILWIGEGVLLVIGLFALYKRYIPLRSGIVLLILILTASLPASITTGAPHAMRSFTAVPAVQILAGVGAVFMYQSLGILGNLGIYVRKLSIGLLAILALFSIRAFYINYFYVFPQEQSDSFQYSLSRAISYVKEHEYQYDHIVFSNEDDLYQSYMFYLFNTKYDPEKYQKEGGTISGGYAESHMFNKYEFRPIVWETEDKADTILYIGNIHDFPETISPLETIVRLNGEPSIAIVANPSL</sequence>
<dbReference type="PANTHER" id="PTHR33908:SF11">
    <property type="entry name" value="MEMBRANE PROTEIN"/>
    <property type="match status" value="1"/>
</dbReference>
<evidence type="ECO:0000256" key="6">
    <source>
        <dbReference type="ARBA" id="ARBA00022989"/>
    </source>
</evidence>
<feature type="transmembrane region" description="Helical" evidence="8">
    <location>
        <begin position="330"/>
        <end position="348"/>
    </location>
</feature>
<name>A0A0G0TDH2_9BACT</name>
<evidence type="ECO:0000313" key="9">
    <source>
        <dbReference type="EMBL" id="KKR72866.1"/>
    </source>
</evidence>
<organism evidence="9 10">
    <name type="scientific">Candidatus Roizmanbacteria bacterium GW2011_GWB1_40_7</name>
    <dbReference type="NCBI Taxonomy" id="1618482"/>
    <lineage>
        <taxon>Bacteria</taxon>
        <taxon>Candidatus Roizmaniibacteriota</taxon>
    </lineage>
</organism>
<dbReference type="PANTHER" id="PTHR33908">
    <property type="entry name" value="MANNOSYLTRANSFERASE YKCB-RELATED"/>
    <property type="match status" value="1"/>
</dbReference>
<keyword evidence="7 8" id="KW-0472">Membrane</keyword>
<evidence type="ECO:0000256" key="5">
    <source>
        <dbReference type="ARBA" id="ARBA00022692"/>
    </source>
</evidence>